<keyword evidence="1" id="KW-0472">Membrane</keyword>
<dbReference type="RefSeq" id="WP_182844933.1">
    <property type="nucleotide sequence ID" value="NZ_BAAALP010000005.1"/>
</dbReference>
<accession>A0A7W3QML0</accession>
<keyword evidence="3" id="KW-1185">Reference proteome</keyword>
<dbReference type="Proteomes" id="UP000572680">
    <property type="component" value="Unassembled WGS sequence"/>
</dbReference>
<feature type="transmembrane region" description="Helical" evidence="1">
    <location>
        <begin position="103"/>
        <end position="125"/>
    </location>
</feature>
<protein>
    <recommendedName>
        <fullName evidence="4">PH domain-containing protein</fullName>
    </recommendedName>
</protein>
<organism evidence="2 3">
    <name type="scientific">Actinomadura namibiensis</name>
    <dbReference type="NCBI Taxonomy" id="182080"/>
    <lineage>
        <taxon>Bacteria</taxon>
        <taxon>Bacillati</taxon>
        <taxon>Actinomycetota</taxon>
        <taxon>Actinomycetes</taxon>
        <taxon>Streptosporangiales</taxon>
        <taxon>Thermomonosporaceae</taxon>
        <taxon>Actinomadura</taxon>
    </lineage>
</organism>
<proteinExistence type="predicted"/>
<keyword evidence="1" id="KW-1133">Transmembrane helix</keyword>
<dbReference type="EMBL" id="JACJIA010000005">
    <property type="protein sequence ID" value="MBA8952679.1"/>
    <property type="molecule type" value="Genomic_DNA"/>
</dbReference>
<feature type="transmembrane region" description="Helical" evidence="1">
    <location>
        <begin position="131"/>
        <end position="152"/>
    </location>
</feature>
<evidence type="ECO:0000256" key="1">
    <source>
        <dbReference type="SAM" id="Phobius"/>
    </source>
</evidence>
<name>A0A7W3QML0_ACTNM</name>
<dbReference type="AlphaFoldDB" id="A0A7W3QML0"/>
<comment type="caution">
    <text evidence="2">The sequence shown here is derived from an EMBL/GenBank/DDBJ whole genome shotgun (WGS) entry which is preliminary data.</text>
</comment>
<reference evidence="2 3" key="1">
    <citation type="submission" date="2020-08" db="EMBL/GenBank/DDBJ databases">
        <title>Genomic Encyclopedia of Type Strains, Phase IV (KMG-IV): sequencing the most valuable type-strain genomes for metagenomic binning, comparative biology and taxonomic classification.</title>
        <authorList>
            <person name="Goeker M."/>
        </authorList>
    </citation>
    <scope>NUCLEOTIDE SEQUENCE [LARGE SCALE GENOMIC DNA]</scope>
    <source>
        <strain evidence="2 3">DSM 44197</strain>
    </source>
</reference>
<evidence type="ECO:0008006" key="4">
    <source>
        <dbReference type="Google" id="ProtNLM"/>
    </source>
</evidence>
<evidence type="ECO:0000313" key="3">
    <source>
        <dbReference type="Proteomes" id="UP000572680"/>
    </source>
</evidence>
<sequence length="250" mass="28367">MDSPFFTEEPAPGFDIRWRGYDRVQVDDYLRGLTKRRGLRSETPPPSFELVLRGYDQDQVDSFIQRLSQPWTRAQETASRPLPVPGGEITGADGWEYRLPRSAFIPGAIGMGVPVLAGACVAGTSDDNPPALRVLLFVLMTGGLTLFLWSAWRSGTYVSRQGIVTYGMLRRTETRWRDIQGISRKQSLSTETAVIYTRQGKELKLHQLHSRNFLVEHEVLVLRAIWEQRRGSGWKPIPEVVAEMKHRTLS</sequence>
<keyword evidence="1" id="KW-0812">Transmembrane</keyword>
<evidence type="ECO:0000313" key="2">
    <source>
        <dbReference type="EMBL" id="MBA8952679.1"/>
    </source>
</evidence>
<gene>
    <name evidence="2" type="ORF">HNR61_004325</name>
</gene>